<feature type="transmembrane region" description="Helical" evidence="1">
    <location>
        <begin position="158"/>
        <end position="178"/>
    </location>
</feature>
<keyword evidence="1" id="KW-1133">Transmembrane helix</keyword>
<accession>D3PX20</accession>
<keyword evidence="1" id="KW-0812">Transmembrane</keyword>
<feature type="transmembrane region" description="Helical" evidence="1">
    <location>
        <begin position="127"/>
        <end position="146"/>
    </location>
</feature>
<keyword evidence="3" id="KW-1185">Reference proteome</keyword>
<evidence type="ECO:0000313" key="3">
    <source>
        <dbReference type="Proteomes" id="UP000000844"/>
    </source>
</evidence>
<feature type="transmembrane region" description="Helical" evidence="1">
    <location>
        <begin position="52"/>
        <end position="77"/>
    </location>
</feature>
<dbReference type="HOGENOM" id="CLU_104649_0_0_11"/>
<dbReference type="RefSeq" id="WP_013020815.1">
    <property type="nucleotide sequence ID" value="NC_013947.1"/>
</dbReference>
<gene>
    <name evidence="2" type="ordered locus">Snas_5614</name>
</gene>
<dbReference type="EMBL" id="CP001778">
    <property type="protein sequence ID" value="ADD45244.1"/>
    <property type="molecule type" value="Genomic_DNA"/>
</dbReference>
<proteinExistence type="predicted"/>
<reference evidence="2 3" key="1">
    <citation type="journal article" date="2009" name="Stand. Genomic Sci.">
        <title>Complete genome sequence of Stackebrandtia nassauensis type strain (LLR-40K-21).</title>
        <authorList>
            <person name="Munk C."/>
            <person name="Lapidus A."/>
            <person name="Copeland A."/>
            <person name="Jando M."/>
            <person name="Mayilraj S."/>
            <person name="Glavina Del Rio T."/>
            <person name="Nolan M."/>
            <person name="Chen F."/>
            <person name="Lucas S."/>
            <person name="Tice H."/>
            <person name="Cheng J.F."/>
            <person name="Han C."/>
            <person name="Detter J.C."/>
            <person name="Bruce D."/>
            <person name="Goodwin L."/>
            <person name="Chain P."/>
            <person name="Pitluck S."/>
            <person name="Goker M."/>
            <person name="Ovchinikova G."/>
            <person name="Pati A."/>
            <person name="Ivanova N."/>
            <person name="Mavromatis K."/>
            <person name="Chen A."/>
            <person name="Palaniappan K."/>
            <person name="Land M."/>
            <person name="Hauser L."/>
            <person name="Chang Y.J."/>
            <person name="Jeffries C.D."/>
            <person name="Bristow J."/>
            <person name="Eisen J.A."/>
            <person name="Markowitz V."/>
            <person name="Hugenholtz P."/>
            <person name="Kyrpides N.C."/>
            <person name="Klenk H.P."/>
        </authorList>
    </citation>
    <scope>NUCLEOTIDE SEQUENCE [LARGE SCALE GENOMIC DNA]</scope>
    <source>
        <strain evidence="3">DSM 44728 / CIP 108903 / NRRL B-16338 / NBRC 102104 / LLR-40K-21</strain>
    </source>
</reference>
<name>D3PX20_STANL</name>
<evidence type="ECO:0008006" key="4">
    <source>
        <dbReference type="Google" id="ProtNLM"/>
    </source>
</evidence>
<dbReference type="STRING" id="446470.Snas_5614"/>
<feature type="transmembrane region" description="Helical" evidence="1">
    <location>
        <begin position="89"/>
        <end position="107"/>
    </location>
</feature>
<evidence type="ECO:0000313" key="2">
    <source>
        <dbReference type="EMBL" id="ADD45244.1"/>
    </source>
</evidence>
<protein>
    <recommendedName>
        <fullName evidence="4">DUF4386 family protein</fullName>
    </recommendedName>
</protein>
<dbReference type="KEGG" id="sna:Snas_5614"/>
<sequence>MRFLRIAGLAGIGFTLVLIVANTFLLSSGFPAPSEAVAPERLAGIFDGSERTLRVASAFLPVAWLLSSIFAAGVFAVQSGRDVRRGDAWSVLGLAGVLLQNLAFTGVEATRLAMTAVESSDTLAGLWVLYNGFFGFNQVFLALALLGFSVSGLKGRMIARWHAAIGLAGAAALLASATTSPLATVNPLSLLGLIGWLLWVVWIAVYSVALLRGRLDPTRVAAD</sequence>
<dbReference type="AlphaFoldDB" id="D3PX20"/>
<keyword evidence="1" id="KW-0472">Membrane</keyword>
<dbReference type="Proteomes" id="UP000000844">
    <property type="component" value="Chromosome"/>
</dbReference>
<evidence type="ECO:0000256" key="1">
    <source>
        <dbReference type="SAM" id="Phobius"/>
    </source>
</evidence>
<dbReference type="eggNOG" id="ENOG5032MIA">
    <property type="taxonomic scope" value="Bacteria"/>
</dbReference>
<organism evidence="2 3">
    <name type="scientific">Stackebrandtia nassauensis (strain DSM 44728 / CIP 108903 / NRRL B-16338 / NBRC 102104 / LLR-40K-21)</name>
    <dbReference type="NCBI Taxonomy" id="446470"/>
    <lineage>
        <taxon>Bacteria</taxon>
        <taxon>Bacillati</taxon>
        <taxon>Actinomycetota</taxon>
        <taxon>Actinomycetes</taxon>
        <taxon>Glycomycetales</taxon>
        <taxon>Glycomycetaceae</taxon>
        <taxon>Stackebrandtia</taxon>
    </lineage>
</organism>
<feature type="transmembrane region" description="Helical" evidence="1">
    <location>
        <begin position="190"/>
        <end position="211"/>
    </location>
</feature>